<gene>
    <name evidence="2" type="ORF">GJ743_10165</name>
</gene>
<feature type="compositionally biased region" description="Low complexity" evidence="1">
    <location>
        <begin position="40"/>
        <end position="50"/>
    </location>
</feature>
<name>A0A6I3MEM8_9MICO</name>
<dbReference type="RefSeq" id="WP_155051816.1">
    <property type="nucleotide sequence ID" value="NZ_BAAAIB010000002.1"/>
</dbReference>
<feature type="region of interest" description="Disordered" evidence="1">
    <location>
        <begin position="36"/>
        <end position="55"/>
    </location>
</feature>
<dbReference type="Proteomes" id="UP000433071">
    <property type="component" value="Unassembled WGS sequence"/>
</dbReference>
<protein>
    <submittedName>
        <fullName evidence="2">Uncharacterized protein</fullName>
    </submittedName>
</protein>
<evidence type="ECO:0000256" key="1">
    <source>
        <dbReference type="SAM" id="MobiDB-lite"/>
    </source>
</evidence>
<keyword evidence="3" id="KW-1185">Reference proteome</keyword>
<proteinExistence type="predicted"/>
<dbReference type="EMBL" id="WMLB01000023">
    <property type="protein sequence ID" value="MTH68733.1"/>
    <property type="molecule type" value="Genomic_DNA"/>
</dbReference>
<sequence>MMFAATTDRRAVHRHIAGGAAAAVLLLTGCASSGDGGRPAATAAAGSESTAEAEWDDPIWEAYGEEGEYIEEIEGVAADFPAQFPLPDGELAYSSVAPGVWDMIFEMDEPEPQAEQLAERIGEIVPQVWNGPLRGGDEGERWGFVDDDFVVALEVRPGPFPPPMVGITVLER</sequence>
<organism evidence="2 3">
    <name type="scientific">Agromyces bracchium</name>
    <dbReference type="NCBI Taxonomy" id="88376"/>
    <lineage>
        <taxon>Bacteria</taxon>
        <taxon>Bacillati</taxon>
        <taxon>Actinomycetota</taxon>
        <taxon>Actinomycetes</taxon>
        <taxon>Micrococcales</taxon>
        <taxon>Microbacteriaceae</taxon>
        <taxon>Agromyces</taxon>
    </lineage>
</organism>
<comment type="caution">
    <text evidence="2">The sequence shown here is derived from an EMBL/GenBank/DDBJ whole genome shotgun (WGS) entry which is preliminary data.</text>
</comment>
<reference evidence="2 3" key="1">
    <citation type="submission" date="2019-11" db="EMBL/GenBank/DDBJ databases">
        <title>Agromyces kandeliae sp. nov., isolated from mangrove soil.</title>
        <authorList>
            <person name="Wang R."/>
        </authorList>
    </citation>
    <scope>NUCLEOTIDE SEQUENCE [LARGE SCALE GENOMIC DNA]</scope>
    <source>
        <strain evidence="2 3">JCM 11433</strain>
    </source>
</reference>
<dbReference type="OrthoDB" id="9839947at2"/>
<dbReference type="AlphaFoldDB" id="A0A6I3MEM8"/>
<accession>A0A6I3MEM8</accession>
<evidence type="ECO:0000313" key="3">
    <source>
        <dbReference type="Proteomes" id="UP000433071"/>
    </source>
</evidence>
<evidence type="ECO:0000313" key="2">
    <source>
        <dbReference type="EMBL" id="MTH68733.1"/>
    </source>
</evidence>